<keyword evidence="3" id="KW-1185">Reference proteome</keyword>
<reference evidence="2 3" key="1">
    <citation type="submission" date="2019-03" db="EMBL/GenBank/DDBJ databases">
        <title>First draft genome of Liparis tanakae, snailfish: a comprehensive survey of snailfish specific genes.</title>
        <authorList>
            <person name="Kim W."/>
            <person name="Song I."/>
            <person name="Jeong J.-H."/>
            <person name="Kim D."/>
            <person name="Kim S."/>
            <person name="Ryu S."/>
            <person name="Song J.Y."/>
            <person name="Lee S.K."/>
        </authorList>
    </citation>
    <scope>NUCLEOTIDE SEQUENCE [LARGE SCALE GENOMIC DNA]</scope>
    <source>
        <tissue evidence="2">Muscle</tissue>
    </source>
</reference>
<organism evidence="2 3">
    <name type="scientific">Liparis tanakae</name>
    <name type="common">Tanaka's snailfish</name>
    <dbReference type="NCBI Taxonomy" id="230148"/>
    <lineage>
        <taxon>Eukaryota</taxon>
        <taxon>Metazoa</taxon>
        <taxon>Chordata</taxon>
        <taxon>Craniata</taxon>
        <taxon>Vertebrata</taxon>
        <taxon>Euteleostomi</taxon>
        <taxon>Actinopterygii</taxon>
        <taxon>Neopterygii</taxon>
        <taxon>Teleostei</taxon>
        <taxon>Neoteleostei</taxon>
        <taxon>Acanthomorphata</taxon>
        <taxon>Eupercaria</taxon>
        <taxon>Perciformes</taxon>
        <taxon>Cottioidei</taxon>
        <taxon>Cottales</taxon>
        <taxon>Liparidae</taxon>
        <taxon>Liparis</taxon>
    </lineage>
</organism>
<evidence type="ECO:0000313" key="2">
    <source>
        <dbReference type="EMBL" id="TNN60432.1"/>
    </source>
</evidence>
<feature type="region of interest" description="Disordered" evidence="1">
    <location>
        <begin position="27"/>
        <end position="57"/>
    </location>
</feature>
<accession>A0A4Z2H6C6</accession>
<evidence type="ECO:0000256" key="1">
    <source>
        <dbReference type="SAM" id="MobiDB-lite"/>
    </source>
</evidence>
<sequence>MAAGPGSPSAATSAPSCHVVRVPFETESPVRPAASCPGPPARGPRPPGASYPGPAASCRPSVPIRAAPLIVVPVDLI</sequence>
<gene>
    <name evidence="2" type="ORF">EYF80_029283</name>
</gene>
<name>A0A4Z2H6C6_9TELE</name>
<feature type="compositionally biased region" description="Pro residues" evidence="1">
    <location>
        <begin position="37"/>
        <end position="49"/>
    </location>
</feature>
<evidence type="ECO:0000313" key="3">
    <source>
        <dbReference type="Proteomes" id="UP000314294"/>
    </source>
</evidence>
<comment type="caution">
    <text evidence="2">The sequence shown here is derived from an EMBL/GenBank/DDBJ whole genome shotgun (WGS) entry which is preliminary data.</text>
</comment>
<proteinExistence type="predicted"/>
<dbReference type="EMBL" id="SRLO01000333">
    <property type="protein sequence ID" value="TNN60432.1"/>
    <property type="molecule type" value="Genomic_DNA"/>
</dbReference>
<dbReference type="Proteomes" id="UP000314294">
    <property type="component" value="Unassembled WGS sequence"/>
</dbReference>
<dbReference type="AlphaFoldDB" id="A0A4Z2H6C6"/>
<protein>
    <submittedName>
        <fullName evidence="2">Uncharacterized protein</fullName>
    </submittedName>
</protein>